<feature type="transmembrane region" description="Helical" evidence="8">
    <location>
        <begin position="267"/>
        <end position="285"/>
    </location>
</feature>
<evidence type="ECO:0000313" key="12">
    <source>
        <dbReference type="Proteomes" id="UP001589810"/>
    </source>
</evidence>
<keyword evidence="12" id="KW-1185">Reference proteome</keyword>
<gene>
    <name evidence="11" type="ORF">ACFFH7_11540</name>
</gene>
<feature type="transmembrane region" description="Helical" evidence="8">
    <location>
        <begin position="109"/>
        <end position="127"/>
    </location>
</feature>
<feature type="transmembrane region" description="Helical" evidence="8">
    <location>
        <begin position="345"/>
        <end position="363"/>
    </location>
</feature>
<dbReference type="InterPro" id="IPR050297">
    <property type="entry name" value="LipidA_mod_glycosyltrf_83"/>
</dbReference>
<keyword evidence="4 11" id="KW-0808">Transferase</keyword>
<feature type="domain" description="Glycosyltransferase RgtA/B/C/D-like" evidence="9">
    <location>
        <begin position="60"/>
        <end position="212"/>
    </location>
</feature>
<comment type="caution">
    <text evidence="11">The sequence shown here is derived from an EMBL/GenBank/DDBJ whole genome shotgun (WGS) entry which is preliminary data.</text>
</comment>
<evidence type="ECO:0000259" key="9">
    <source>
        <dbReference type="Pfam" id="PF13231"/>
    </source>
</evidence>
<protein>
    <submittedName>
        <fullName evidence="11">ArnT family glycosyltransferase</fullName>
        <ecNumber evidence="11">2.4.-.-</ecNumber>
    </submittedName>
</protein>
<feature type="domain" description="Putative mannosyltransferase YkcA/B-like C-terminal" evidence="10">
    <location>
        <begin position="447"/>
        <end position="532"/>
    </location>
</feature>
<feature type="transmembrane region" description="Helical" evidence="8">
    <location>
        <begin position="80"/>
        <end position="97"/>
    </location>
</feature>
<feature type="transmembrane region" description="Helical" evidence="8">
    <location>
        <begin position="292"/>
        <end position="310"/>
    </location>
</feature>
<evidence type="ECO:0000256" key="7">
    <source>
        <dbReference type="ARBA" id="ARBA00023136"/>
    </source>
</evidence>
<dbReference type="InterPro" id="IPR056785">
    <property type="entry name" value="YkcA/B-like_C"/>
</dbReference>
<keyword evidence="3 11" id="KW-0328">Glycosyltransferase</keyword>
<evidence type="ECO:0000256" key="4">
    <source>
        <dbReference type="ARBA" id="ARBA00022679"/>
    </source>
</evidence>
<feature type="transmembrane region" description="Helical" evidence="8">
    <location>
        <begin position="369"/>
        <end position="388"/>
    </location>
</feature>
<keyword evidence="5 8" id="KW-0812">Transmembrane</keyword>
<name>A0ABV6MPP2_9PSEU</name>
<evidence type="ECO:0000256" key="5">
    <source>
        <dbReference type="ARBA" id="ARBA00022692"/>
    </source>
</evidence>
<dbReference type="Pfam" id="PF13231">
    <property type="entry name" value="PMT_2"/>
    <property type="match status" value="1"/>
</dbReference>
<dbReference type="InterPro" id="IPR038731">
    <property type="entry name" value="RgtA/B/C-like"/>
</dbReference>
<reference evidence="11 12" key="1">
    <citation type="submission" date="2024-09" db="EMBL/GenBank/DDBJ databases">
        <authorList>
            <person name="Sun Q."/>
            <person name="Mori K."/>
        </authorList>
    </citation>
    <scope>NUCLEOTIDE SEQUENCE [LARGE SCALE GENOMIC DNA]</scope>
    <source>
        <strain evidence="11 12">TBRC 1432</strain>
    </source>
</reference>
<evidence type="ECO:0000256" key="2">
    <source>
        <dbReference type="ARBA" id="ARBA00022475"/>
    </source>
</evidence>
<dbReference type="GO" id="GO:0016757">
    <property type="term" value="F:glycosyltransferase activity"/>
    <property type="evidence" value="ECO:0007669"/>
    <property type="project" value="UniProtKB-KW"/>
</dbReference>
<evidence type="ECO:0000256" key="3">
    <source>
        <dbReference type="ARBA" id="ARBA00022676"/>
    </source>
</evidence>
<evidence type="ECO:0000313" key="11">
    <source>
        <dbReference type="EMBL" id="MFC0542117.1"/>
    </source>
</evidence>
<feature type="transmembrane region" description="Helical" evidence="8">
    <location>
        <begin position="157"/>
        <end position="190"/>
    </location>
</feature>
<organism evidence="11 12">
    <name type="scientific">Kutzneria chonburiensis</name>
    <dbReference type="NCBI Taxonomy" id="1483604"/>
    <lineage>
        <taxon>Bacteria</taxon>
        <taxon>Bacillati</taxon>
        <taxon>Actinomycetota</taxon>
        <taxon>Actinomycetes</taxon>
        <taxon>Pseudonocardiales</taxon>
        <taxon>Pseudonocardiaceae</taxon>
        <taxon>Kutzneria</taxon>
    </lineage>
</organism>
<evidence type="ECO:0000259" key="10">
    <source>
        <dbReference type="Pfam" id="PF24878"/>
    </source>
</evidence>
<dbReference type="EMBL" id="JBHLUD010000003">
    <property type="protein sequence ID" value="MFC0542117.1"/>
    <property type="molecule type" value="Genomic_DNA"/>
</dbReference>
<dbReference type="RefSeq" id="WP_273943082.1">
    <property type="nucleotide sequence ID" value="NZ_CP097263.1"/>
</dbReference>
<keyword evidence="7 8" id="KW-0472">Membrane</keyword>
<accession>A0ABV6MPP2</accession>
<dbReference type="EC" id="2.4.-.-" evidence="11"/>
<proteinExistence type="predicted"/>
<sequence length="545" mass="58151">MSIRWRPAAVGGLAAVIYAWGMAVHPVHNYYAAAVRSMAGSWRAFVFGAFDPQGSITLDKIPGGFWPQALSVRLFGFHDWSVALPGVVEAVLTVLVLHRVVARWAGETAGLLAALTMALTPVAAALAKSQIVDTPLTLLLVLAAGAWQRAVSDDRPWSLLVCGVWVGVAFHVKMLQAWVVLPVFAAAYLIAAPVRRWWHLLAAGATCLAVSSIWLVVALVTPAGARPYMDATADNNPLGMVFGYNAASRLHGHGVQVLLTSRTAPQVGWLLPLCLLSIVLGLLWTRGRMRSGFVLWGLWLAVHVTAFGVGDFRHSYYVLVLAPAVAALTGGGIVLLWRVRDRHRWALPTAILLTAVWTVVLPARPILKPVAPAAAVLAVFGVLALLAARNSRLTAIGGVVGLVAVLITPTAWTLSTDVRVVTADAASPAAGAKHRQSHGVSVADEELLSWLRANNSGTRYLMAVDGAGSAAAIIAHTGASVLPMGGFTGRTPFPTNAQFLALIHNGELRYVRGDVHTPARTVAETNVNWAAEHCRKVRDRLYDCR</sequence>
<keyword evidence="2" id="KW-1003">Cell membrane</keyword>
<dbReference type="Proteomes" id="UP001589810">
    <property type="component" value="Unassembled WGS sequence"/>
</dbReference>
<dbReference type="Pfam" id="PF24878">
    <property type="entry name" value="YkcB_C"/>
    <property type="match status" value="1"/>
</dbReference>
<evidence type="ECO:0000256" key="8">
    <source>
        <dbReference type="SAM" id="Phobius"/>
    </source>
</evidence>
<feature type="transmembrane region" description="Helical" evidence="8">
    <location>
        <begin position="395"/>
        <end position="414"/>
    </location>
</feature>
<evidence type="ECO:0000256" key="1">
    <source>
        <dbReference type="ARBA" id="ARBA00004651"/>
    </source>
</evidence>
<feature type="transmembrane region" description="Helical" evidence="8">
    <location>
        <begin position="197"/>
        <end position="220"/>
    </location>
</feature>
<evidence type="ECO:0000256" key="6">
    <source>
        <dbReference type="ARBA" id="ARBA00022989"/>
    </source>
</evidence>
<keyword evidence="6 8" id="KW-1133">Transmembrane helix</keyword>
<comment type="subcellular location">
    <subcellularLocation>
        <location evidence="1">Cell membrane</location>
        <topology evidence="1">Multi-pass membrane protein</topology>
    </subcellularLocation>
</comment>
<feature type="transmembrane region" description="Helical" evidence="8">
    <location>
        <begin position="316"/>
        <end position="338"/>
    </location>
</feature>
<dbReference type="PANTHER" id="PTHR33908:SF3">
    <property type="entry name" value="UNDECAPRENYL PHOSPHATE-ALPHA-4-AMINO-4-DEOXY-L-ARABINOSE ARABINOSYL TRANSFERASE"/>
    <property type="match status" value="1"/>
</dbReference>
<dbReference type="PANTHER" id="PTHR33908">
    <property type="entry name" value="MANNOSYLTRANSFERASE YKCB-RELATED"/>
    <property type="match status" value="1"/>
</dbReference>